<evidence type="ECO:0000313" key="2">
    <source>
        <dbReference type="Proteomes" id="UP000325313"/>
    </source>
</evidence>
<sequence length="372" mass="41661">MSDSLSPLILTCMRLPSPTPTPPAQFLLPRPNYLLPSPLLPPLSPLPNDFQPRPIPPMSPTLLAAAMPYHSIPDTPNIIPATACDDGVSSLISHLGIENQSLNDTILSHAQKIADLEIQQRRYLKLFNDLKTLLPLSSEFMKVKTDANDQFLQVRNVIDSVNNSTNSRLDCVEGFVNHSITHLPVQPKSFWDPPYLSHIYFSGILSKTKEFCFSMRHSLEMHGENFLNKKRKVMWIAGYFCKPDGKLGDNCASYVWWRGLMAKNAHHQNLDPNTALSKAPFLLDELISGEAFLVAIKTTFSNHKGEEEAHKLLCVMKQGNTSIKEFNVLFNLLLYAVNLSEASKCDLYVLRVTGVTRELRELKQGQGHGPST</sequence>
<name>A0A5B0LKR6_PUCGR</name>
<organism evidence="1 2">
    <name type="scientific">Puccinia graminis f. sp. tritici</name>
    <dbReference type="NCBI Taxonomy" id="56615"/>
    <lineage>
        <taxon>Eukaryota</taxon>
        <taxon>Fungi</taxon>
        <taxon>Dikarya</taxon>
        <taxon>Basidiomycota</taxon>
        <taxon>Pucciniomycotina</taxon>
        <taxon>Pucciniomycetes</taxon>
        <taxon>Pucciniales</taxon>
        <taxon>Pucciniaceae</taxon>
        <taxon>Puccinia</taxon>
    </lineage>
</organism>
<dbReference type="AlphaFoldDB" id="A0A5B0LKR6"/>
<dbReference type="Proteomes" id="UP000325313">
    <property type="component" value="Unassembled WGS sequence"/>
</dbReference>
<proteinExistence type="predicted"/>
<gene>
    <name evidence="1" type="ORF">PGTUg99_002813</name>
</gene>
<evidence type="ECO:0008006" key="3">
    <source>
        <dbReference type="Google" id="ProtNLM"/>
    </source>
</evidence>
<evidence type="ECO:0000313" key="1">
    <source>
        <dbReference type="EMBL" id="KAA1064064.1"/>
    </source>
</evidence>
<reference evidence="1 2" key="1">
    <citation type="submission" date="2019-05" db="EMBL/GenBank/DDBJ databases">
        <title>Emergence of the Ug99 lineage of the wheat stem rust pathogen through somatic hybridization.</title>
        <authorList>
            <person name="Li F."/>
            <person name="Upadhyaya N.M."/>
            <person name="Sperschneider J."/>
            <person name="Matny O."/>
            <person name="Nguyen-Phuc H."/>
            <person name="Mago R."/>
            <person name="Raley C."/>
            <person name="Miller M.E."/>
            <person name="Silverstein K.A.T."/>
            <person name="Henningsen E."/>
            <person name="Hirsch C.D."/>
            <person name="Visser B."/>
            <person name="Pretorius Z.A."/>
            <person name="Steffenson B.J."/>
            <person name="Schwessinger B."/>
            <person name="Dodds P.N."/>
            <person name="Figueroa M."/>
        </authorList>
    </citation>
    <scope>NUCLEOTIDE SEQUENCE [LARGE SCALE GENOMIC DNA]</scope>
    <source>
        <strain evidence="1 2">Ug99</strain>
    </source>
</reference>
<accession>A0A5B0LKR6</accession>
<protein>
    <recommendedName>
        <fullName evidence="3">Retrotransposon gag domain-containing protein</fullName>
    </recommendedName>
</protein>
<dbReference type="EMBL" id="VDEP01000516">
    <property type="protein sequence ID" value="KAA1064064.1"/>
    <property type="molecule type" value="Genomic_DNA"/>
</dbReference>
<comment type="caution">
    <text evidence="1">The sequence shown here is derived from an EMBL/GenBank/DDBJ whole genome shotgun (WGS) entry which is preliminary data.</text>
</comment>